<dbReference type="AlphaFoldDB" id="A0A8X6RYM9"/>
<feature type="compositionally biased region" description="Basic and acidic residues" evidence="1">
    <location>
        <begin position="141"/>
        <end position="153"/>
    </location>
</feature>
<evidence type="ECO:0000313" key="2">
    <source>
        <dbReference type="EMBL" id="GFY04322.1"/>
    </source>
</evidence>
<gene>
    <name evidence="2" type="ORF">TNCV_4414101</name>
</gene>
<protein>
    <submittedName>
        <fullName evidence="2">Uncharacterized protein</fullName>
    </submittedName>
</protein>
<dbReference type="Proteomes" id="UP000887159">
    <property type="component" value="Unassembled WGS sequence"/>
</dbReference>
<feature type="region of interest" description="Disordered" evidence="1">
    <location>
        <begin position="131"/>
        <end position="159"/>
    </location>
</feature>
<accession>A0A8X6RYM9</accession>
<feature type="compositionally biased region" description="Basic and acidic residues" evidence="1">
    <location>
        <begin position="9"/>
        <end position="20"/>
    </location>
</feature>
<keyword evidence="3" id="KW-1185">Reference proteome</keyword>
<dbReference type="EMBL" id="BMAU01021244">
    <property type="protein sequence ID" value="GFY04322.1"/>
    <property type="molecule type" value="Genomic_DNA"/>
</dbReference>
<proteinExistence type="predicted"/>
<organism evidence="2 3">
    <name type="scientific">Trichonephila clavipes</name>
    <name type="common">Golden silk orbweaver</name>
    <name type="synonym">Nephila clavipes</name>
    <dbReference type="NCBI Taxonomy" id="2585209"/>
    <lineage>
        <taxon>Eukaryota</taxon>
        <taxon>Metazoa</taxon>
        <taxon>Ecdysozoa</taxon>
        <taxon>Arthropoda</taxon>
        <taxon>Chelicerata</taxon>
        <taxon>Arachnida</taxon>
        <taxon>Araneae</taxon>
        <taxon>Araneomorphae</taxon>
        <taxon>Entelegynae</taxon>
        <taxon>Araneoidea</taxon>
        <taxon>Nephilidae</taxon>
        <taxon>Trichonephila</taxon>
    </lineage>
</organism>
<name>A0A8X6RYM9_TRICX</name>
<sequence>MASYSQRYTTDREDHPIPHMAGEHCRVSTAEITVFFDTRVTQLTVTNQSDETLEIFGERNGDVLCSQNEAVSVLVPMMARSPILSPIEHREDIIGRQRQCHPQSELSNPMLTDQEQQVVIPSHKLISGLSRHRGTLNSRKSSREMGGKGREVGDPGNPQGVFSLKILEPNRTITCRVLKATDNGKHKCRNEFHGA</sequence>
<evidence type="ECO:0000313" key="3">
    <source>
        <dbReference type="Proteomes" id="UP000887159"/>
    </source>
</evidence>
<feature type="region of interest" description="Disordered" evidence="1">
    <location>
        <begin position="1"/>
        <end position="20"/>
    </location>
</feature>
<evidence type="ECO:0000256" key="1">
    <source>
        <dbReference type="SAM" id="MobiDB-lite"/>
    </source>
</evidence>
<reference evidence="2" key="1">
    <citation type="submission" date="2020-08" db="EMBL/GenBank/DDBJ databases">
        <title>Multicomponent nature underlies the extraordinary mechanical properties of spider dragline silk.</title>
        <authorList>
            <person name="Kono N."/>
            <person name="Nakamura H."/>
            <person name="Mori M."/>
            <person name="Yoshida Y."/>
            <person name="Ohtoshi R."/>
            <person name="Malay A.D."/>
            <person name="Moran D.A.P."/>
            <person name="Tomita M."/>
            <person name="Numata K."/>
            <person name="Arakawa K."/>
        </authorList>
    </citation>
    <scope>NUCLEOTIDE SEQUENCE</scope>
</reference>
<comment type="caution">
    <text evidence="2">The sequence shown here is derived from an EMBL/GenBank/DDBJ whole genome shotgun (WGS) entry which is preliminary data.</text>
</comment>